<dbReference type="InterPro" id="IPR036942">
    <property type="entry name" value="Beta-barrel_TonB_sf"/>
</dbReference>
<keyword evidence="3" id="KW-1134">Transmembrane beta strand</keyword>
<evidence type="ECO:0000256" key="10">
    <source>
        <dbReference type="RuleBase" id="RU003357"/>
    </source>
</evidence>
<keyword evidence="4" id="KW-0812">Transmembrane</keyword>
<evidence type="ECO:0000259" key="12">
    <source>
        <dbReference type="Pfam" id="PF07715"/>
    </source>
</evidence>
<evidence type="ECO:0000256" key="3">
    <source>
        <dbReference type="ARBA" id="ARBA00022452"/>
    </source>
</evidence>
<evidence type="ECO:0000256" key="1">
    <source>
        <dbReference type="ARBA" id="ARBA00004571"/>
    </source>
</evidence>
<dbReference type="Gene3D" id="2.170.130.10">
    <property type="entry name" value="TonB-dependent receptor, plug domain"/>
    <property type="match status" value="1"/>
</dbReference>
<keyword evidence="9" id="KW-0998">Cell outer membrane</keyword>
<dbReference type="Proteomes" id="UP001500736">
    <property type="component" value="Unassembled WGS sequence"/>
</dbReference>
<dbReference type="Pfam" id="PF07715">
    <property type="entry name" value="Plug"/>
    <property type="match status" value="1"/>
</dbReference>
<evidence type="ECO:0000256" key="9">
    <source>
        <dbReference type="ARBA" id="ARBA00023237"/>
    </source>
</evidence>
<sequence>MSVIGIKAQNNSKETQSLVYILSALEQRYNIHFNYIDQTIEGATASLPDETLSLAQALDQLKRETQLDFIVIDDYSVVISKPSSPFSNIITQKLEEIVINNYLTKGILKKSDGKVVIETEKFGILPGLIEPDILQTIQALPGIISVDETVSNINVRGGSHDENLILWDGIKMYQSGHFFGLVSAFNPYLTKTVNVSKNGTSVMFGDGISSVIDIQQSNSLSHKFKAGTGFNLISADGFAKVPLGKKTELQVSARRSITDFIFTPTYDQYFKRVFQDSDLSNNQSNNTLTSNETFYFYDISTKLLYDISDTDQLRFNFLTINNNLSYDEETMTDDMNETLRSSLKQNNLAFGGEYLKYWNSSLTTTAQLYLSKYNLNTTNYDVANNQRLLQENDVSDLTLKINATNHIDPNLKIHAGYQLNGVVVSNSEDVNNPEFHNFTKQINQTHSIYGEAEFTSGNKNTYARIGIRTNYIDKLSEVFTEPRLAVSHKLSNLFRLEFLAEFKSQTMSQIIDLQNDFLGIEKRRWVLSNDIDIPIIKSKQGSAGIHYNKNKLLISAEAFIKDVDGITSRSQGFQNQYQFTDAIGRYQVKGIDFLINKQFTNTSAWLSYSFSKNDYTFDDLNNGNTFPNNLDVRHSLTFAGTYQINNIKLALGVNWHSGKPVTLPDAIQNTSNNIIEYNSPNASNLEDYLRADFSANYTFKMGNTTNAIIGLSIWNVLNKVNTINSYYIIDENDEISAIKNRSLGITPNVNFRIHF</sequence>
<dbReference type="PANTHER" id="PTHR30069:SF29">
    <property type="entry name" value="HEMOGLOBIN AND HEMOGLOBIN-HAPTOGLOBIN-BINDING PROTEIN 1-RELATED"/>
    <property type="match status" value="1"/>
</dbReference>
<name>A0ABN1JKF1_9FLAO</name>
<dbReference type="SUPFAM" id="SSF56935">
    <property type="entry name" value="Porins"/>
    <property type="match status" value="1"/>
</dbReference>
<evidence type="ECO:0000256" key="7">
    <source>
        <dbReference type="ARBA" id="ARBA00023136"/>
    </source>
</evidence>
<comment type="caution">
    <text evidence="13">The sequence shown here is derived from an EMBL/GenBank/DDBJ whole genome shotgun (WGS) entry which is preliminary data.</text>
</comment>
<proteinExistence type="inferred from homology"/>
<dbReference type="InterPro" id="IPR000531">
    <property type="entry name" value="Beta-barrel_TonB"/>
</dbReference>
<dbReference type="PANTHER" id="PTHR30069">
    <property type="entry name" value="TONB-DEPENDENT OUTER MEMBRANE RECEPTOR"/>
    <property type="match status" value="1"/>
</dbReference>
<protein>
    <submittedName>
        <fullName evidence="13">TonB-dependent receptor</fullName>
    </submittedName>
</protein>
<keyword evidence="6 10" id="KW-0798">TonB box</keyword>
<dbReference type="Gene3D" id="2.40.170.20">
    <property type="entry name" value="TonB-dependent receptor, beta-barrel domain"/>
    <property type="match status" value="1"/>
</dbReference>
<evidence type="ECO:0000313" key="13">
    <source>
        <dbReference type="EMBL" id="GAA0741543.1"/>
    </source>
</evidence>
<evidence type="ECO:0000256" key="6">
    <source>
        <dbReference type="ARBA" id="ARBA00023077"/>
    </source>
</evidence>
<comment type="subcellular location">
    <subcellularLocation>
        <location evidence="1">Cell outer membrane</location>
        <topology evidence="1">Multi-pass membrane protein</topology>
    </subcellularLocation>
</comment>
<evidence type="ECO:0000256" key="8">
    <source>
        <dbReference type="ARBA" id="ARBA00023170"/>
    </source>
</evidence>
<keyword evidence="7 10" id="KW-0472">Membrane</keyword>
<evidence type="ECO:0000256" key="2">
    <source>
        <dbReference type="ARBA" id="ARBA00022448"/>
    </source>
</evidence>
<keyword evidence="2" id="KW-0813">Transport</keyword>
<reference evidence="13 14" key="1">
    <citation type="journal article" date="2019" name="Int. J. Syst. Evol. Microbiol.">
        <title>The Global Catalogue of Microorganisms (GCM) 10K type strain sequencing project: providing services to taxonomists for standard genome sequencing and annotation.</title>
        <authorList>
            <consortium name="The Broad Institute Genomics Platform"/>
            <consortium name="The Broad Institute Genome Sequencing Center for Infectious Disease"/>
            <person name="Wu L."/>
            <person name="Ma J."/>
        </authorList>
    </citation>
    <scope>NUCLEOTIDE SEQUENCE [LARGE SCALE GENOMIC DNA]</scope>
    <source>
        <strain evidence="13 14">JCM 15976</strain>
    </source>
</reference>
<evidence type="ECO:0000313" key="14">
    <source>
        <dbReference type="Proteomes" id="UP001500736"/>
    </source>
</evidence>
<dbReference type="RefSeq" id="WP_343796725.1">
    <property type="nucleotide sequence ID" value="NZ_BAAAGF010000001.1"/>
</dbReference>
<evidence type="ECO:0000256" key="5">
    <source>
        <dbReference type="ARBA" id="ARBA00022729"/>
    </source>
</evidence>
<keyword evidence="5" id="KW-0732">Signal</keyword>
<dbReference type="EMBL" id="BAAAGF010000001">
    <property type="protein sequence ID" value="GAA0741543.1"/>
    <property type="molecule type" value="Genomic_DNA"/>
</dbReference>
<feature type="domain" description="TonB-dependent receptor plug" evidence="12">
    <location>
        <begin position="133"/>
        <end position="207"/>
    </location>
</feature>
<accession>A0ABN1JKF1</accession>
<comment type="similarity">
    <text evidence="10">Belongs to the TonB-dependent receptor family.</text>
</comment>
<dbReference type="InterPro" id="IPR012910">
    <property type="entry name" value="Plug_dom"/>
</dbReference>
<dbReference type="InterPro" id="IPR039426">
    <property type="entry name" value="TonB-dep_rcpt-like"/>
</dbReference>
<organism evidence="13 14">
    <name type="scientific">Gaetbulibacter jejuensis</name>
    <dbReference type="NCBI Taxonomy" id="584607"/>
    <lineage>
        <taxon>Bacteria</taxon>
        <taxon>Pseudomonadati</taxon>
        <taxon>Bacteroidota</taxon>
        <taxon>Flavobacteriia</taxon>
        <taxon>Flavobacteriales</taxon>
        <taxon>Flavobacteriaceae</taxon>
        <taxon>Gaetbulibacter</taxon>
    </lineage>
</organism>
<keyword evidence="14" id="KW-1185">Reference proteome</keyword>
<keyword evidence="8 13" id="KW-0675">Receptor</keyword>
<dbReference type="Pfam" id="PF00593">
    <property type="entry name" value="TonB_dep_Rec_b-barrel"/>
    <property type="match status" value="1"/>
</dbReference>
<dbReference type="InterPro" id="IPR037066">
    <property type="entry name" value="Plug_dom_sf"/>
</dbReference>
<evidence type="ECO:0000256" key="4">
    <source>
        <dbReference type="ARBA" id="ARBA00022692"/>
    </source>
</evidence>
<evidence type="ECO:0000259" key="11">
    <source>
        <dbReference type="Pfam" id="PF00593"/>
    </source>
</evidence>
<feature type="domain" description="TonB-dependent receptor-like beta-barrel" evidence="11">
    <location>
        <begin position="277"/>
        <end position="702"/>
    </location>
</feature>
<gene>
    <name evidence="13" type="ORF">GCM10009431_12790</name>
</gene>